<feature type="compositionally biased region" description="Pro residues" evidence="1">
    <location>
        <begin position="46"/>
        <end position="57"/>
    </location>
</feature>
<keyword evidence="2" id="KW-0472">Membrane</keyword>
<organism evidence="4 5">
    <name type="scientific">Streptomyces johnsoniae</name>
    <dbReference type="NCBI Taxonomy" id="3075532"/>
    <lineage>
        <taxon>Bacteria</taxon>
        <taxon>Bacillati</taxon>
        <taxon>Actinomycetota</taxon>
        <taxon>Actinomycetes</taxon>
        <taxon>Kitasatosporales</taxon>
        <taxon>Streptomycetaceae</taxon>
        <taxon>Streptomyces</taxon>
    </lineage>
</organism>
<evidence type="ECO:0000256" key="2">
    <source>
        <dbReference type="SAM" id="Phobius"/>
    </source>
</evidence>
<feature type="transmembrane region" description="Helical" evidence="2">
    <location>
        <begin position="100"/>
        <end position="121"/>
    </location>
</feature>
<feature type="domain" description="DUF8017" evidence="3">
    <location>
        <begin position="173"/>
        <end position="375"/>
    </location>
</feature>
<dbReference type="EMBL" id="JAVREV010000004">
    <property type="protein sequence ID" value="MDT0442605.1"/>
    <property type="molecule type" value="Genomic_DNA"/>
</dbReference>
<dbReference type="RefSeq" id="WP_311617033.1">
    <property type="nucleotide sequence ID" value="NZ_JAVREV010000004.1"/>
</dbReference>
<feature type="compositionally biased region" description="Low complexity" evidence="1">
    <location>
        <begin position="58"/>
        <end position="67"/>
    </location>
</feature>
<keyword evidence="2" id="KW-1133">Transmembrane helix</keyword>
<feature type="region of interest" description="Disordered" evidence="1">
    <location>
        <begin position="1"/>
        <end position="97"/>
    </location>
</feature>
<reference evidence="5" key="1">
    <citation type="submission" date="2023-07" db="EMBL/GenBank/DDBJ databases">
        <title>30 novel species of actinomycetes from the DSMZ collection.</title>
        <authorList>
            <person name="Nouioui I."/>
        </authorList>
    </citation>
    <scope>NUCLEOTIDE SEQUENCE [LARGE SCALE GENOMIC DNA]</scope>
    <source>
        <strain evidence="5">DSM 41886</strain>
    </source>
</reference>
<feature type="compositionally biased region" description="Polar residues" evidence="1">
    <location>
        <begin position="12"/>
        <end position="31"/>
    </location>
</feature>
<proteinExistence type="predicted"/>
<feature type="region of interest" description="Disordered" evidence="1">
    <location>
        <begin position="124"/>
        <end position="170"/>
    </location>
</feature>
<dbReference type="Pfam" id="PF26056">
    <property type="entry name" value="DUF8017"/>
    <property type="match status" value="1"/>
</dbReference>
<dbReference type="Proteomes" id="UP001183615">
    <property type="component" value="Unassembled WGS sequence"/>
</dbReference>
<feature type="compositionally biased region" description="Basic and acidic residues" evidence="1">
    <location>
        <begin position="155"/>
        <end position="164"/>
    </location>
</feature>
<name>A0ABU2S4Q8_9ACTN</name>
<evidence type="ECO:0000313" key="5">
    <source>
        <dbReference type="Proteomes" id="UP001183615"/>
    </source>
</evidence>
<sequence>MRPGEQQPGGEPSSQWSNPYQQPGYQQSNPYQDQQAGGQWQQQPAGQPPVGQPPAGPQYPGQQATGQWQQPGPIAPSATDGGGTRLTPDGGGGGRRGRTAIAVAVATAVVAAAVVTGVVVLGGEDDKEANAGGDGGASPSEEETGAPEETEEPEQDRSDPDDPRQGVLQVPDPVVAPDWQVQTIENRHNAFDVPPDDWTVGAESLMVGYEDTTNDDEESEDELSFGDPVISMSAPSTYLEDWCAESETGVSWRAVAGTKGGQGATGTEEAVRNEAGSWALAAYDQERQGNLQVSDAEPFESEHGIVGHTATATITDVPEDPENECGTFDGKVVAVSYLDLNNDLATWVLVMDTGYPEELDDETVEQIMNSLRPYPEEGSNA</sequence>
<keyword evidence="2" id="KW-0812">Transmembrane</keyword>
<feature type="compositionally biased region" description="Gly residues" evidence="1">
    <location>
        <begin position="80"/>
        <end position="94"/>
    </location>
</feature>
<comment type="caution">
    <text evidence="4">The sequence shown here is derived from an EMBL/GenBank/DDBJ whole genome shotgun (WGS) entry which is preliminary data.</text>
</comment>
<evidence type="ECO:0000256" key="1">
    <source>
        <dbReference type="SAM" id="MobiDB-lite"/>
    </source>
</evidence>
<evidence type="ECO:0000259" key="3">
    <source>
        <dbReference type="Pfam" id="PF26056"/>
    </source>
</evidence>
<feature type="compositionally biased region" description="Low complexity" evidence="1">
    <location>
        <begin position="32"/>
        <end position="45"/>
    </location>
</feature>
<gene>
    <name evidence="4" type="ORF">RM779_08335</name>
</gene>
<dbReference type="InterPro" id="IPR058330">
    <property type="entry name" value="DUF8017"/>
</dbReference>
<keyword evidence="5" id="KW-1185">Reference proteome</keyword>
<accession>A0ABU2S4Q8</accession>
<feature type="compositionally biased region" description="Acidic residues" evidence="1">
    <location>
        <begin position="140"/>
        <end position="154"/>
    </location>
</feature>
<evidence type="ECO:0000313" key="4">
    <source>
        <dbReference type="EMBL" id="MDT0442605.1"/>
    </source>
</evidence>
<protein>
    <recommendedName>
        <fullName evidence="3">DUF8017 domain-containing protein</fullName>
    </recommendedName>
</protein>